<comment type="caution">
    <text evidence="3">The sequence shown here is derived from an EMBL/GenBank/DDBJ whole genome shotgun (WGS) entry which is preliminary data.</text>
</comment>
<dbReference type="RefSeq" id="WP_109691179.1">
    <property type="nucleotide sequence ID" value="NZ_QGGL01000024.1"/>
</dbReference>
<dbReference type="OrthoDB" id="9760250at2"/>
<keyword evidence="4" id="KW-1185">Reference proteome</keyword>
<evidence type="ECO:0000259" key="1">
    <source>
        <dbReference type="Pfam" id="PF03354"/>
    </source>
</evidence>
<dbReference type="InterPro" id="IPR027417">
    <property type="entry name" value="P-loop_NTPase"/>
</dbReference>
<dbReference type="EMBL" id="QGGL01000024">
    <property type="protein sequence ID" value="PWK05310.1"/>
    <property type="molecule type" value="Genomic_DNA"/>
</dbReference>
<dbReference type="Pfam" id="PF20441">
    <property type="entry name" value="TerL_nuclease"/>
    <property type="match status" value="1"/>
</dbReference>
<proteinExistence type="predicted"/>
<dbReference type="Gene3D" id="3.40.50.300">
    <property type="entry name" value="P-loop containing nucleotide triphosphate hydrolases"/>
    <property type="match status" value="1"/>
</dbReference>
<dbReference type="Proteomes" id="UP000245634">
    <property type="component" value="Unassembled WGS sequence"/>
</dbReference>
<dbReference type="GO" id="GO:0004519">
    <property type="term" value="F:endonuclease activity"/>
    <property type="evidence" value="ECO:0007669"/>
    <property type="project" value="InterPro"/>
</dbReference>
<dbReference type="InterPro" id="IPR046461">
    <property type="entry name" value="TerL_ATPase"/>
</dbReference>
<feature type="domain" description="Terminase large subunit-like endonuclease" evidence="2">
    <location>
        <begin position="259"/>
        <end position="543"/>
    </location>
</feature>
<dbReference type="AlphaFoldDB" id="A0A316D395"/>
<evidence type="ECO:0000313" key="4">
    <source>
        <dbReference type="Proteomes" id="UP000245634"/>
    </source>
</evidence>
<evidence type="ECO:0000313" key="3">
    <source>
        <dbReference type="EMBL" id="PWK05310.1"/>
    </source>
</evidence>
<dbReference type="PANTHER" id="PTHR41287:SF1">
    <property type="entry name" value="PROTEIN YMFN"/>
    <property type="match status" value="1"/>
</dbReference>
<gene>
    <name evidence="3" type="ORF">C7459_12459</name>
</gene>
<dbReference type="PANTHER" id="PTHR41287">
    <property type="match status" value="1"/>
</dbReference>
<dbReference type="InterPro" id="IPR005021">
    <property type="entry name" value="Terminase_largesu-like"/>
</dbReference>
<dbReference type="Pfam" id="PF03354">
    <property type="entry name" value="TerL_ATPase"/>
    <property type="match status" value="1"/>
</dbReference>
<organism evidence="3 4">
    <name type="scientific">Tumebacillus permanentifrigoris</name>
    <dbReference type="NCBI Taxonomy" id="378543"/>
    <lineage>
        <taxon>Bacteria</taxon>
        <taxon>Bacillati</taxon>
        <taxon>Bacillota</taxon>
        <taxon>Bacilli</taxon>
        <taxon>Bacillales</taxon>
        <taxon>Alicyclobacillaceae</taxon>
        <taxon>Tumebacillus</taxon>
    </lineage>
</organism>
<name>A0A316D395_9BACL</name>
<protein>
    <submittedName>
        <fullName evidence="3">Phage terminase large subunit-like protein</fullName>
    </submittedName>
</protein>
<accession>A0A316D395</accession>
<feature type="domain" description="Terminase large subunit-like ATPase" evidence="1">
    <location>
        <begin position="77"/>
        <end position="250"/>
    </location>
</feature>
<dbReference type="InterPro" id="IPR046462">
    <property type="entry name" value="TerL_nuclease"/>
</dbReference>
<evidence type="ECO:0000259" key="2">
    <source>
        <dbReference type="Pfam" id="PF20441"/>
    </source>
</evidence>
<reference evidence="3 4" key="1">
    <citation type="submission" date="2018-05" db="EMBL/GenBank/DDBJ databases">
        <title>Genomic Encyclopedia of Type Strains, Phase IV (KMG-IV): sequencing the most valuable type-strain genomes for metagenomic binning, comparative biology and taxonomic classification.</title>
        <authorList>
            <person name="Goeker M."/>
        </authorList>
    </citation>
    <scope>NUCLEOTIDE SEQUENCE [LARGE SCALE GENOMIC DNA]</scope>
    <source>
        <strain evidence="3 4">DSM 18773</strain>
    </source>
</reference>
<sequence length="558" mass="63963">MIDAVTRYANAVLSGEIVAGLYVKLACERHLNDLLRQGTEGFPYVFSEKKAKRIFKFAKYCRHVKGELAGQPIKLDPFQKFILGSIFGWVHTDTKLRRYNKAYVQVARKQAKSTKLSVVGLYMLTVDGEGGPEVYATATKKDQAKIVFDDSKAMVNKSPDLKQRLKVTREAIKKRDDEIAKFVPLSKDTKTADGYNPHLGILDEYHAHPTSEMYDVLESGMGQRAQPLLFIITTAGFDLSAPCYSEYEYCCKILKGDMENDNYFIYIAQLDEEDDINDESVWIKANPLSAQTERGMKYLRQQLLESKDKPEKQRSVLTKNFNKWINMRPAGYMNMDKWKLCAAKLGEFPDLRGRICYVGIDLSKRIDLSSVAFIFPLEDGIFAVKSHSFIPSETLTQKQMTDKQDYSKWVRDGWITATEGAVIDYEYIKRYIIDTAVENEWVIQEICYDPYNATQFAQGMMIEGYEMVEIRQGMKTLSEPTKSFRDLVYDLKVIHEDNPVLNWAMTNAVQKDDANENIMLDKKKSTERIDPAAALVNAHVRAMLRVESNNEIQVWSFD</sequence>